<organism evidence="7">
    <name type="scientific">Lutzomyia ayacuchensis</name>
    <name type="common">Sand fly</name>
    <dbReference type="NCBI Taxonomy" id="252632"/>
    <lineage>
        <taxon>Eukaryota</taxon>
        <taxon>Metazoa</taxon>
        <taxon>Ecdysozoa</taxon>
        <taxon>Arthropoda</taxon>
        <taxon>Hexapoda</taxon>
        <taxon>Insecta</taxon>
        <taxon>Pterygota</taxon>
        <taxon>Neoptera</taxon>
        <taxon>Endopterygota</taxon>
        <taxon>Diptera</taxon>
        <taxon>Nematocera</taxon>
        <taxon>Psychodoidea</taxon>
        <taxon>Psychodidae</taxon>
        <taxon>Lutzomyia</taxon>
        <taxon>Helcocyrtomyia</taxon>
    </lineage>
</organism>
<keyword evidence="3" id="KW-0964">Secreted</keyword>
<dbReference type="Gene3D" id="3.40.33.10">
    <property type="entry name" value="CAP"/>
    <property type="match status" value="1"/>
</dbReference>
<dbReference type="PRINTS" id="PR00838">
    <property type="entry name" value="V5ALLERGEN"/>
</dbReference>
<dbReference type="SUPFAM" id="SSF55797">
    <property type="entry name" value="PR-1-like"/>
    <property type="match status" value="1"/>
</dbReference>
<evidence type="ECO:0000256" key="5">
    <source>
        <dbReference type="SAM" id="SignalP"/>
    </source>
</evidence>
<feature type="domain" description="SCP" evidence="6">
    <location>
        <begin position="57"/>
        <end position="224"/>
    </location>
</feature>
<evidence type="ECO:0000313" key="7">
    <source>
        <dbReference type="EMBL" id="BAM69091.1"/>
    </source>
</evidence>
<dbReference type="InterPro" id="IPR014044">
    <property type="entry name" value="CAP_dom"/>
</dbReference>
<evidence type="ECO:0000256" key="4">
    <source>
        <dbReference type="ARBA" id="ARBA00022729"/>
    </source>
</evidence>
<dbReference type="InterPro" id="IPR035940">
    <property type="entry name" value="CAP_sf"/>
</dbReference>
<evidence type="ECO:0000256" key="1">
    <source>
        <dbReference type="ARBA" id="ARBA00004613"/>
    </source>
</evidence>
<dbReference type="SMART" id="SM00198">
    <property type="entry name" value="SCP"/>
    <property type="match status" value="1"/>
</dbReference>
<accession>L0MZ14</accession>
<dbReference type="PANTHER" id="PTHR10334">
    <property type="entry name" value="CYSTEINE-RICH SECRETORY PROTEIN-RELATED"/>
    <property type="match status" value="1"/>
</dbReference>
<comment type="similarity">
    <text evidence="2">Belongs to the CRISP family.</text>
</comment>
<dbReference type="Pfam" id="PF00188">
    <property type="entry name" value="CAP"/>
    <property type="match status" value="1"/>
</dbReference>
<dbReference type="GO" id="GO:0005576">
    <property type="term" value="C:extracellular region"/>
    <property type="evidence" value="ECO:0007669"/>
    <property type="project" value="UniProtKB-SubCell"/>
</dbReference>
<dbReference type="InterPro" id="IPR034763">
    <property type="entry name" value="P14a_insect"/>
</dbReference>
<keyword evidence="4 5" id="KW-0732">Signal</keyword>
<dbReference type="PIRSF" id="PIRSF038921">
    <property type="entry name" value="P14a"/>
    <property type="match status" value="1"/>
</dbReference>
<evidence type="ECO:0000256" key="2">
    <source>
        <dbReference type="ARBA" id="ARBA00009923"/>
    </source>
</evidence>
<dbReference type="CDD" id="cd05380">
    <property type="entry name" value="CAP_euk"/>
    <property type="match status" value="1"/>
</dbReference>
<feature type="signal peptide" evidence="5">
    <location>
        <begin position="1"/>
        <end position="16"/>
    </location>
</feature>
<proteinExistence type="evidence at transcript level"/>
<dbReference type="EMBL" id="AK416750">
    <property type="protein sequence ID" value="BAM69091.1"/>
    <property type="molecule type" value="mRNA"/>
</dbReference>
<evidence type="ECO:0000259" key="6">
    <source>
        <dbReference type="SMART" id="SM00198"/>
    </source>
</evidence>
<dbReference type="AlphaFoldDB" id="L0MZ14"/>
<sequence length="251" mass="27551">MLKLVVLVALGVGAQAIDWCQMQDQFCNGKEHIACEPNSFPAATGVRNIQVVALTADMKQMIVDRHNFFRSRVALGQETGIPAAANMYEMKWDDNLQYVAGQQNKHANFQHDQCRSFTDYPHSGQNLASGSSSVPYSDISAAIKSHIDMWYNDEMPIVRDQMPSCTGKFTSTPNCLQAGHYTAVVHGDSRSVGCAAVTFEQQYGSNWWYSIMTTCNYAETNMLNEPVYTAGATCSGCPAGRTCDSARGLCV</sequence>
<dbReference type="InterPro" id="IPR001283">
    <property type="entry name" value="CRISP-related"/>
</dbReference>
<dbReference type="InterPro" id="IPR002413">
    <property type="entry name" value="V5_allergen-like"/>
</dbReference>
<comment type="subcellular location">
    <subcellularLocation>
        <location evidence="1">Secreted</location>
    </subcellularLocation>
</comment>
<feature type="chain" id="PRO_5003946373" description="SCP domain-containing protein" evidence="5">
    <location>
        <begin position="17"/>
        <end position="251"/>
    </location>
</feature>
<evidence type="ECO:0000256" key="3">
    <source>
        <dbReference type="ARBA" id="ARBA00022525"/>
    </source>
</evidence>
<name>L0MZ14_LUTAY</name>
<reference evidence="7" key="1">
    <citation type="journal article" date="2013" name="Infect. Genet. Evol.">
        <title>Analysis of salivary gland transcripts of the sand fly Lutzomyia ayacuchensis, a vector of Andean-type cutaneous leishmaniasis.</title>
        <authorList>
            <person name="Kato H."/>
            <person name="Jochim R.C."/>
            <person name="Gomez E.A."/>
            <person name="Uezato H."/>
            <person name="Mimori T."/>
            <person name="Korenaga M."/>
            <person name="Sakurai T."/>
            <person name="Katakura K."/>
            <person name="Valenzuela J.G."/>
            <person name="Hashiguchi Y."/>
        </authorList>
    </citation>
    <scope>NUCLEOTIDE SEQUENCE</scope>
    <source>
        <tissue evidence="7">Salivary gland</tissue>
    </source>
</reference>
<protein>
    <recommendedName>
        <fullName evidence="6">SCP domain-containing protein</fullName>
    </recommendedName>
</protein>